<comment type="caution">
    <text evidence="2">The sequence shown here is derived from an EMBL/GenBank/DDBJ whole genome shotgun (WGS) entry which is preliminary data.</text>
</comment>
<gene>
    <name evidence="2" type="ORF">PCL_12566</name>
</gene>
<dbReference type="EMBL" id="LCWV01000008">
    <property type="protein sequence ID" value="PWI71198.1"/>
    <property type="molecule type" value="Genomic_DNA"/>
</dbReference>
<evidence type="ECO:0000256" key="1">
    <source>
        <dbReference type="SAM" id="MobiDB-lite"/>
    </source>
</evidence>
<protein>
    <submittedName>
        <fullName evidence="2">Uncharacterized protein</fullName>
    </submittedName>
</protein>
<organism evidence="2 3">
    <name type="scientific">Purpureocillium lilacinum</name>
    <name type="common">Paecilomyces lilacinus</name>
    <dbReference type="NCBI Taxonomy" id="33203"/>
    <lineage>
        <taxon>Eukaryota</taxon>
        <taxon>Fungi</taxon>
        <taxon>Dikarya</taxon>
        <taxon>Ascomycota</taxon>
        <taxon>Pezizomycotina</taxon>
        <taxon>Sordariomycetes</taxon>
        <taxon>Hypocreomycetidae</taxon>
        <taxon>Hypocreales</taxon>
        <taxon>Ophiocordycipitaceae</taxon>
        <taxon>Purpureocillium</taxon>
    </lineage>
</organism>
<dbReference type="Proteomes" id="UP000245956">
    <property type="component" value="Unassembled WGS sequence"/>
</dbReference>
<accession>A0A2U3E9M3</accession>
<feature type="region of interest" description="Disordered" evidence="1">
    <location>
        <begin position="197"/>
        <end position="220"/>
    </location>
</feature>
<dbReference type="AlphaFoldDB" id="A0A2U3E9M3"/>
<evidence type="ECO:0000313" key="2">
    <source>
        <dbReference type="EMBL" id="PWI71198.1"/>
    </source>
</evidence>
<proteinExistence type="predicted"/>
<reference evidence="2 3" key="1">
    <citation type="journal article" date="2016" name="Front. Microbiol.">
        <title>Genome and transcriptome sequences reveal the specific parasitism of the nematophagous Purpureocillium lilacinum 36-1.</title>
        <authorList>
            <person name="Xie J."/>
            <person name="Li S."/>
            <person name="Mo C."/>
            <person name="Xiao X."/>
            <person name="Peng D."/>
            <person name="Wang G."/>
            <person name="Xiao Y."/>
        </authorList>
    </citation>
    <scope>NUCLEOTIDE SEQUENCE [LARGE SCALE GENOMIC DNA]</scope>
    <source>
        <strain evidence="2 3">36-1</strain>
    </source>
</reference>
<evidence type="ECO:0000313" key="3">
    <source>
        <dbReference type="Proteomes" id="UP000245956"/>
    </source>
</evidence>
<sequence length="392" mass="42426">MTTTMTPHPSITTAAVYPVSHSIGPLILRAGIAVAVAAASVSARAVAASTAALRWPSQWLAAPPPSVVARQGGWTDAMKDTRFRTRGRVTSAYLHRSHQSSLLEAILPTSTHHLRDAITGVPGGPASSTFTSWWLGSWGHESPDAAECGLPASLTHLQAKASSSPLDRLVNFCFVRVQYSTGTLVSMDPILRWRRRGIAKSSPSRPNGGGGGGRDGQAPRSRRVWVLGKNAPYVLTQNMLGFGRDEVDGKYVARDPKLVTSTTPKDRSGFSPRPKNRRWTVYSMTEVARSTPQVSGVVTRAQGGLAGTVVSPDPGMRESTPQARDELHHARPTPCLDAEMPAMGLFVARQDNRHRGWEAGGGRMGKLERYPKALKRWRPARLPLSLMPPEMK</sequence>
<name>A0A2U3E9M3_PURLI</name>